<dbReference type="Proteomes" id="UP000887574">
    <property type="component" value="Unplaced"/>
</dbReference>
<name>A0A915D7N6_9BILA</name>
<keyword evidence="2" id="KW-1185">Reference proteome</keyword>
<dbReference type="WBParaSite" id="jg16907">
    <property type="protein sequence ID" value="jg16907"/>
    <property type="gene ID" value="jg16907"/>
</dbReference>
<evidence type="ECO:0000313" key="2">
    <source>
        <dbReference type="Proteomes" id="UP000887574"/>
    </source>
</evidence>
<evidence type="ECO:0000313" key="3">
    <source>
        <dbReference type="WBParaSite" id="jg16907"/>
    </source>
</evidence>
<organism evidence="2 3">
    <name type="scientific">Ditylenchus dipsaci</name>
    <dbReference type="NCBI Taxonomy" id="166011"/>
    <lineage>
        <taxon>Eukaryota</taxon>
        <taxon>Metazoa</taxon>
        <taxon>Ecdysozoa</taxon>
        <taxon>Nematoda</taxon>
        <taxon>Chromadorea</taxon>
        <taxon>Rhabditida</taxon>
        <taxon>Tylenchina</taxon>
        <taxon>Tylenchomorpha</taxon>
        <taxon>Sphaerularioidea</taxon>
        <taxon>Anguinidae</taxon>
        <taxon>Anguininae</taxon>
        <taxon>Ditylenchus</taxon>
    </lineage>
</organism>
<sequence length="111" mass="12356">MLNVYVTYHNNAVVITRNNAKENGHLPYYGSLLSTALQCMQSSNPLGFNNINNSNNRKSNYAGDKAYFKDKKRNGDADKEPKAGTEAPAREDSKPNKVESTKTEEAAEKKE</sequence>
<protein>
    <submittedName>
        <fullName evidence="3">Uncharacterized protein</fullName>
    </submittedName>
</protein>
<accession>A0A915D7N6</accession>
<proteinExistence type="predicted"/>
<evidence type="ECO:0000256" key="1">
    <source>
        <dbReference type="SAM" id="MobiDB-lite"/>
    </source>
</evidence>
<dbReference type="AlphaFoldDB" id="A0A915D7N6"/>
<feature type="compositionally biased region" description="Basic and acidic residues" evidence="1">
    <location>
        <begin position="66"/>
        <end position="111"/>
    </location>
</feature>
<reference evidence="3" key="1">
    <citation type="submission" date="2022-11" db="UniProtKB">
        <authorList>
            <consortium name="WormBaseParasite"/>
        </authorList>
    </citation>
    <scope>IDENTIFICATION</scope>
</reference>
<feature type="region of interest" description="Disordered" evidence="1">
    <location>
        <begin position="44"/>
        <end position="111"/>
    </location>
</feature>
<feature type="compositionally biased region" description="Low complexity" evidence="1">
    <location>
        <begin position="44"/>
        <end position="60"/>
    </location>
</feature>